<proteinExistence type="predicted"/>
<keyword evidence="4" id="KW-1185">Reference proteome</keyword>
<feature type="region of interest" description="Disordered" evidence="1">
    <location>
        <begin position="249"/>
        <end position="300"/>
    </location>
</feature>
<dbReference type="InterPro" id="IPR045341">
    <property type="entry name" value="DUF6532"/>
</dbReference>
<evidence type="ECO:0000313" key="3">
    <source>
        <dbReference type="EMBL" id="KIL57105.1"/>
    </source>
</evidence>
<feature type="compositionally biased region" description="Basic and acidic residues" evidence="1">
    <location>
        <begin position="97"/>
        <end position="107"/>
    </location>
</feature>
<dbReference type="InParanoid" id="A0A0C2S391"/>
<dbReference type="AlphaFoldDB" id="A0A0C2S391"/>
<gene>
    <name evidence="3" type="ORF">M378DRAFT_16455</name>
</gene>
<feature type="domain" description="DUF6532" evidence="2">
    <location>
        <begin position="473"/>
        <end position="511"/>
    </location>
</feature>
<dbReference type="Pfam" id="PF20149">
    <property type="entry name" value="DUF6532"/>
    <property type="match status" value="2"/>
</dbReference>
<evidence type="ECO:0000259" key="2">
    <source>
        <dbReference type="Pfam" id="PF20149"/>
    </source>
</evidence>
<dbReference type="EMBL" id="KN818382">
    <property type="protein sequence ID" value="KIL57105.1"/>
    <property type="molecule type" value="Genomic_DNA"/>
</dbReference>
<reference evidence="3 4" key="1">
    <citation type="submission" date="2014-04" db="EMBL/GenBank/DDBJ databases">
        <title>Evolutionary Origins and Diversification of the Mycorrhizal Mutualists.</title>
        <authorList>
            <consortium name="DOE Joint Genome Institute"/>
            <consortium name="Mycorrhizal Genomics Consortium"/>
            <person name="Kohler A."/>
            <person name="Kuo A."/>
            <person name="Nagy L.G."/>
            <person name="Floudas D."/>
            <person name="Copeland A."/>
            <person name="Barry K.W."/>
            <person name="Cichocki N."/>
            <person name="Veneault-Fourrey C."/>
            <person name="LaButti K."/>
            <person name="Lindquist E.A."/>
            <person name="Lipzen A."/>
            <person name="Lundell T."/>
            <person name="Morin E."/>
            <person name="Murat C."/>
            <person name="Riley R."/>
            <person name="Ohm R."/>
            <person name="Sun H."/>
            <person name="Tunlid A."/>
            <person name="Henrissat B."/>
            <person name="Grigoriev I.V."/>
            <person name="Hibbett D.S."/>
            <person name="Martin F."/>
        </authorList>
    </citation>
    <scope>NUCLEOTIDE SEQUENCE [LARGE SCALE GENOMIC DNA]</scope>
    <source>
        <strain evidence="3 4">Koide BX008</strain>
    </source>
</reference>
<feature type="compositionally biased region" description="Polar residues" evidence="1">
    <location>
        <begin position="257"/>
        <end position="266"/>
    </location>
</feature>
<sequence length="558" mass="61088">MPIIQDLNEVNAAAGTACIEDGVRYDQHDPTDAVRPARQAKKAAMEKAGKHEIVNMIEIRHLPGQFGGPESGPERRRCQQGEPPQRGGVPVKATPPKVKEKVKEKSHGSIFLLSSPPPPTKAKRTRSDDSENEPVDIPIPSAPKKVCKTRLTNRDDSDSEDSDSGRSVSDSDSTLSPVREVDGANIFDDGAATAREGGIRLDEAALTAFARRVLAECPLWAATQAEPDAMNINTNAAYPVYNRGLFSDDEEADAESPTASLSSNKENLPPPVLTPTPTPSPPDPPAAPPTTPTSDVNNTNTRWPYYTELVYHNTNSGRDRGLSHQHHEIKLVVRRAIDIIMEKVIFEDAFPSPAVRAVWIHKALIAATNLSGEMSSPEIRTRYDRIHSRILQEQQFVQELSTMIIPRIPLLRSQIKTLAVNNATKSYELQGKDAGGITNVLKDFKYVYPFSRNNNVQGSKPYENVAIIYTIPATAVAAAIDEWRTGRHIVGAFTSNIYADVYKSHLSILARIQSNNKQGHDALLRRLYRAAASSNSGTETDPNIGSSFLDVANMAVDD</sequence>
<name>A0A0C2S391_AMAMK</name>
<dbReference type="HOGENOM" id="CLU_523686_0_0_1"/>
<feature type="domain" description="DUF6532" evidence="2">
    <location>
        <begin position="336"/>
        <end position="471"/>
    </location>
</feature>
<accession>A0A0C2S391</accession>
<dbReference type="OrthoDB" id="2640053at2759"/>
<evidence type="ECO:0000256" key="1">
    <source>
        <dbReference type="SAM" id="MobiDB-lite"/>
    </source>
</evidence>
<feature type="compositionally biased region" description="Low complexity" evidence="1">
    <location>
        <begin position="165"/>
        <end position="176"/>
    </location>
</feature>
<feature type="compositionally biased region" description="Pro residues" evidence="1">
    <location>
        <begin position="268"/>
        <end position="291"/>
    </location>
</feature>
<evidence type="ECO:0000313" key="4">
    <source>
        <dbReference type="Proteomes" id="UP000054549"/>
    </source>
</evidence>
<feature type="region of interest" description="Disordered" evidence="1">
    <location>
        <begin position="62"/>
        <end position="182"/>
    </location>
</feature>
<organism evidence="3 4">
    <name type="scientific">Amanita muscaria (strain Koide BX008)</name>
    <dbReference type="NCBI Taxonomy" id="946122"/>
    <lineage>
        <taxon>Eukaryota</taxon>
        <taxon>Fungi</taxon>
        <taxon>Dikarya</taxon>
        <taxon>Basidiomycota</taxon>
        <taxon>Agaricomycotina</taxon>
        <taxon>Agaricomycetes</taxon>
        <taxon>Agaricomycetidae</taxon>
        <taxon>Agaricales</taxon>
        <taxon>Pluteineae</taxon>
        <taxon>Amanitaceae</taxon>
        <taxon>Amanita</taxon>
    </lineage>
</organism>
<protein>
    <recommendedName>
        <fullName evidence="2">DUF6532 domain-containing protein</fullName>
    </recommendedName>
</protein>
<dbReference type="Proteomes" id="UP000054549">
    <property type="component" value="Unassembled WGS sequence"/>
</dbReference>
<dbReference type="STRING" id="946122.A0A0C2S391"/>